<dbReference type="Pfam" id="PF02096">
    <property type="entry name" value="60KD_IMP"/>
    <property type="match status" value="1"/>
</dbReference>
<proteinExistence type="inferred from homology"/>
<evidence type="ECO:0000256" key="7">
    <source>
        <dbReference type="ARBA" id="ARBA00022989"/>
    </source>
</evidence>
<feature type="transmembrane region" description="Helical" evidence="12">
    <location>
        <begin position="214"/>
        <end position="232"/>
    </location>
</feature>
<reference evidence="15" key="1">
    <citation type="journal article" date="2019" name="Int. J. Syst. Evol. Microbiol.">
        <title>The Global Catalogue of Microorganisms (GCM) 10K type strain sequencing project: providing services to taxonomists for standard genome sequencing and annotation.</title>
        <authorList>
            <consortium name="The Broad Institute Genomics Platform"/>
            <consortium name="The Broad Institute Genome Sequencing Center for Infectious Disease"/>
            <person name="Wu L."/>
            <person name="Ma J."/>
        </authorList>
    </citation>
    <scope>NUCLEOTIDE SEQUENCE [LARGE SCALE GENOMIC DNA]</scope>
    <source>
        <strain evidence="15">CCUG 53519</strain>
    </source>
</reference>
<protein>
    <recommendedName>
        <fullName evidence="12">Membrane protein insertase YidC</fullName>
    </recommendedName>
    <alternativeName>
        <fullName evidence="12">Foldase YidC</fullName>
    </alternativeName>
    <alternativeName>
        <fullName evidence="12">Membrane integrase YidC</fullName>
    </alternativeName>
    <alternativeName>
        <fullName evidence="12">Membrane protein YidC</fullName>
    </alternativeName>
</protein>
<keyword evidence="3 12" id="KW-1003">Cell membrane</keyword>
<evidence type="ECO:0000256" key="1">
    <source>
        <dbReference type="ARBA" id="ARBA00004651"/>
    </source>
</evidence>
<evidence type="ECO:0000256" key="12">
    <source>
        <dbReference type="HAMAP-Rule" id="MF_01811"/>
    </source>
</evidence>
<evidence type="ECO:0000256" key="8">
    <source>
        <dbReference type="ARBA" id="ARBA00023136"/>
    </source>
</evidence>
<keyword evidence="8 12" id="KW-0472">Membrane</keyword>
<dbReference type="CDD" id="cd20070">
    <property type="entry name" value="5TM_YidC_Alb3"/>
    <property type="match status" value="1"/>
</dbReference>
<sequence length="281" mass="31763">MDISKGFPRRKVRLYGIIASVLIALLLSGCSTNVTEITSTTPGFFNHYIVFPISYVISHMAGWFQGSYGLAIIILTIVVRLLLFPLMLRQTKSQQNMKRVMKGMQPELDALKKKYENKKDPESAQKMQQEMLELYKKHKFNPLNIGCLPILIQLPILTGVYTAIRLMPEMSSHTFLWFTLGEPDVILAIIVAAIYLLQTRISMKNMPAEQRKQFAIMGYISPIMMAFFSISAPAAIPLYWMAGGTFLIFQTMLFQKMYPMDLVQEESTPSSAAKTKGTNPA</sequence>
<dbReference type="HAMAP" id="MF_01811">
    <property type="entry name" value="YidC_type2"/>
    <property type="match status" value="1"/>
</dbReference>
<feature type="domain" description="Membrane insertase YidC/Oxa/ALB C-terminal" evidence="13">
    <location>
        <begin position="68"/>
        <end position="255"/>
    </location>
</feature>
<dbReference type="RefSeq" id="WP_251581453.1">
    <property type="nucleotide sequence ID" value="NZ_JBHTKX010000001.1"/>
</dbReference>
<feature type="transmembrane region" description="Helical" evidence="12">
    <location>
        <begin position="68"/>
        <end position="88"/>
    </location>
</feature>
<keyword evidence="7 12" id="KW-1133">Transmembrane helix</keyword>
<comment type="subcellular location">
    <subcellularLocation>
        <location evidence="1 12">Cell membrane</location>
        <topology evidence="1 12">Multi-pass membrane protein</topology>
    </subcellularLocation>
</comment>
<keyword evidence="5 12" id="KW-0732">Signal</keyword>
<name>A0ABW3PN95_9BACL</name>
<dbReference type="InterPro" id="IPR047196">
    <property type="entry name" value="YidC_ALB_C"/>
</dbReference>
<evidence type="ECO:0000313" key="15">
    <source>
        <dbReference type="Proteomes" id="UP001597169"/>
    </source>
</evidence>
<gene>
    <name evidence="12 14" type="primary">yidC</name>
    <name evidence="14" type="ORF">ACFQ3J_04880</name>
</gene>
<comment type="similarity">
    <text evidence="12">Belongs to the OXA1/ALB3/YidC family. Type 2 subfamily.</text>
</comment>
<evidence type="ECO:0000256" key="2">
    <source>
        <dbReference type="ARBA" id="ARBA00022448"/>
    </source>
</evidence>
<feature type="transmembrane region" description="Helical" evidence="12">
    <location>
        <begin position="184"/>
        <end position="202"/>
    </location>
</feature>
<evidence type="ECO:0000313" key="14">
    <source>
        <dbReference type="EMBL" id="MFD1127512.1"/>
    </source>
</evidence>
<evidence type="ECO:0000256" key="6">
    <source>
        <dbReference type="ARBA" id="ARBA00022927"/>
    </source>
</evidence>
<keyword evidence="15" id="KW-1185">Reference proteome</keyword>
<dbReference type="InterPro" id="IPR028055">
    <property type="entry name" value="YidC/Oxa/ALB_C"/>
</dbReference>
<keyword evidence="4 12" id="KW-0812">Transmembrane</keyword>
<comment type="function">
    <text evidence="12">Required for the insertion and/or proper folding and/or complex formation of integral membrane proteins into the membrane. Involved in integration of membrane proteins that insert both dependently and independently of the Sec translocase complex, as well as at least some lipoproteins.</text>
</comment>
<comment type="caution">
    <text evidence="14">The sequence shown here is derived from an EMBL/GenBank/DDBJ whole genome shotgun (WGS) entry which is preliminary data.</text>
</comment>
<dbReference type="PROSITE" id="PS51257">
    <property type="entry name" value="PROKAR_LIPOPROTEIN"/>
    <property type="match status" value="1"/>
</dbReference>
<keyword evidence="10 12" id="KW-0143">Chaperone</keyword>
<evidence type="ECO:0000256" key="4">
    <source>
        <dbReference type="ARBA" id="ARBA00022692"/>
    </source>
</evidence>
<accession>A0ABW3PN95</accession>
<evidence type="ECO:0000256" key="5">
    <source>
        <dbReference type="ARBA" id="ARBA00022729"/>
    </source>
</evidence>
<organism evidence="14 15">
    <name type="scientific">Paenibacillus provencensis</name>
    <dbReference type="NCBI Taxonomy" id="441151"/>
    <lineage>
        <taxon>Bacteria</taxon>
        <taxon>Bacillati</taxon>
        <taxon>Bacillota</taxon>
        <taxon>Bacilli</taxon>
        <taxon>Bacillales</taxon>
        <taxon>Paenibacillaceae</taxon>
        <taxon>Paenibacillus</taxon>
    </lineage>
</organism>
<keyword evidence="11 12" id="KW-0449">Lipoprotein</keyword>
<keyword evidence="9" id="KW-0564">Palmitate</keyword>
<evidence type="ECO:0000259" key="13">
    <source>
        <dbReference type="Pfam" id="PF02096"/>
    </source>
</evidence>
<feature type="transmembrane region" description="Helical" evidence="12">
    <location>
        <begin position="12"/>
        <end position="34"/>
    </location>
</feature>
<keyword evidence="2 12" id="KW-0813">Transport</keyword>
<dbReference type="PANTHER" id="PTHR12428:SF65">
    <property type="entry name" value="CYTOCHROME C OXIDASE ASSEMBLY PROTEIN COX18, MITOCHONDRIAL"/>
    <property type="match status" value="1"/>
</dbReference>
<keyword evidence="6 12" id="KW-0653">Protein transport</keyword>
<dbReference type="InterPro" id="IPR001708">
    <property type="entry name" value="YidC/ALB3/OXA1/COX18"/>
</dbReference>
<dbReference type="InterPro" id="IPR023060">
    <property type="entry name" value="YidC/YidC1/YidC2_Firmicutes"/>
</dbReference>
<dbReference type="Proteomes" id="UP001597169">
    <property type="component" value="Unassembled WGS sequence"/>
</dbReference>
<dbReference type="PANTHER" id="PTHR12428">
    <property type="entry name" value="OXA1"/>
    <property type="match status" value="1"/>
</dbReference>
<dbReference type="NCBIfam" id="TIGR03592">
    <property type="entry name" value="yidC_oxa1_cterm"/>
    <property type="match status" value="1"/>
</dbReference>
<evidence type="ECO:0000256" key="9">
    <source>
        <dbReference type="ARBA" id="ARBA00023139"/>
    </source>
</evidence>
<evidence type="ECO:0000256" key="11">
    <source>
        <dbReference type="ARBA" id="ARBA00023288"/>
    </source>
</evidence>
<dbReference type="EMBL" id="JBHTKX010000001">
    <property type="protein sequence ID" value="MFD1127512.1"/>
    <property type="molecule type" value="Genomic_DNA"/>
</dbReference>
<evidence type="ECO:0000256" key="3">
    <source>
        <dbReference type="ARBA" id="ARBA00022475"/>
    </source>
</evidence>
<evidence type="ECO:0000256" key="10">
    <source>
        <dbReference type="ARBA" id="ARBA00023186"/>
    </source>
</evidence>
<feature type="transmembrane region" description="Helical" evidence="12">
    <location>
        <begin position="143"/>
        <end position="164"/>
    </location>
</feature>